<dbReference type="AlphaFoldDB" id="A0A2P5CUS0"/>
<proteinExistence type="predicted"/>
<keyword evidence="3" id="KW-1185">Reference proteome</keyword>
<dbReference type="OrthoDB" id="10454560at2759"/>
<feature type="region of interest" description="Disordered" evidence="1">
    <location>
        <begin position="1"/>
        <end position="26"/>
    </location>
</feature>
<comment type="caution">
    <text evidence="2">The sequence shown here is derived from an EMBL/GenBank/DDBJ whole genome shotgun (WGS) entry which is preliminary data.</text>
</comment>
<gene>
    <name evidence="2" type="ORF">PanWU01x14_121810</name>
</gene>
<evidence type="ECO:0000313" key="2">
    <source>
        <dbReference type="EMBL" id="PON64706.1"/>
    </source>
</evidence>
<sequence length="195" mass="21759">MATISGAETRFVNSMHTENDTMDAPAQDSRTQLNDMAMPTTSEVESVVQNYMRAMSAVSKNLSCLFCKDSLGQSDPLHDLVDSAGRRLAQGTTPQGALVLENQVPILLLKVVSITMELINSQEEMEPLSLIVSNLFLHLLVGFCKALFPLKVLIDYPQYKALKHSHLLDLMYHLIILKNSPTRNPDKELDEARFI</sequence>
<protein>
    <submittedName>
        <fullName evidence="2">Uncharacterized protein</fullName>
    </submittedName>
</protein>
<evidence type="ECO:0000313" key="3">
    <source>
        <dbReference type="Proteomes" id="UP000237105"/>
    </source>
</evidence>
<name>A0A2P5CUS0_PARAD</name>
<reference evidence="3" key="1">
    <citation type="submission" date="2016-06" db="EMBL/GenBank/DDBJ databases">
        <title>Parallel loss of symbiosis genes in relatives of nitrogen-fixing non-legume Parasponia.</title>
        <authorList>
            <person name="Van Velzen R."/>
            <person name="Holmer R."/>
            <person name="Bu F."/>
            <person name="Rutten L."/>
            <person name="Van Zeijl A."/>
            <person name="Liu W."/>
            <person name="Santuari L."/>
            <person name="Cao Q."/>
            <person name="Sharma T."/>
            <person name="Shen D."/>
            <person name="Roswanjaya Y."/>
            <person name="Wardhani T."/>
            <person name="Kalhor M.S."/>
            <person name="Jansen J."/>
            <person name="Van den Hoogen J."/>
            <person name="Gungor B."/>
            <person name="Hartog M."/>
            <person name="Hontelez J."/>
            <person name="Verver J."/>
            <person name="Yang W.-C."/>
            <person name="Schijlen E."/>
            <person name="Repin R."/>
            <person name="Schilthuizen M."/>
            <person name="Schranz E."/>
            <person name="Heidstra R."/>
            <person name="Miyata K."/>
            <person name="Fedorova E."/>
            <person name="Kohlen W."/>
            <person name="Bisseling T."/>
            <person name="Smit S."/>
            <person name="Geurts R."/>
        </authorList>
    </citation>
    <scope>NUCLEOTIDE SEQUENCE [LARGE SCALE GENOMIC DNA]</scope>
    <source>
        <strain evidence="3">cv. WU1-14</strain>
    </source>
</reference>
<dbReference type="Pfam" id="PF03140">
    <property type="entry name" value="DUF247"/>
    <property type="match status" value="1"/>
</dbReference>
<organism evidence="2 3">
    <name type="scientific">Parasponia andersonii</name>
    <name type="common">Sponia andersonii</name>
    <dbReference type="NCBI Taxonomy" id="3476"/>
    <lineage>
        <taxon>Eukaryota</taxon>
        <taxon>Viridiplantae</taxon>
        <taxon>Streptophyta</taxon>
        <taxon>Embryophyta</taxon>
        <taxon>Tracheophyta</taxon>
        <taxon>Spermatophyta</taxon>
        <taxon>Magnoliopsida</taxon>
        <taxon>eudicotyledons</taxon>
        <taxon>Gunneridae</taxon>
        <taxon>Pentapetalae</taxon>
        <taxon>rosids</taxon>
        <taxon>fabids</taxon>
        <taxon>Rosales</taxon>
        <taxon>Cannabaceae</taxon>
        <taxon>Parasponia</taxon>
    </lineage>
</organism>
<evidence type="ECO:0000256" key="1">
    <source>
        <dbReference type="SAM" id="MobiDB-lite"/>
    </source>
</evidence>
<accession>A0A2P5CUS0</accession>
<dbReference type="Proteomes" id="UP000237105">
    <property type="component" value="Unassembled WGS sequence"/>
</dbReference>
<dbReference type="EMBL" id="JXTB01000093">
    <property type="protein sequence ID" value="PON64706.1"/>
    <property type="molecule type" value="Genomic_DNA"/>
</dbReference>
<dbReference type="InterPro" id="IPR004158">
    <property type="entry name" value="DUF247_pln"/>
</dbReference>